<organism evidence="2 3">
    <name type="scientific">Pontibacillus yanchengensis Y32</name>
    <dbReference type="NCBI Taxonomy" id="1385514"/>
    <lineage>
        <taxon>Bacteria</taxon>
        <taxon>Bacillati</taxon>
        <taxon>Bacillota</taxon>
        <taxon>Bacilli</taxon>
        <taxon>Bacillales</taxon>
        <taxon>Bacillaceae</taxon>
        <taxon>Pontibacillus</taxon>
    </lineage>
</organism>
<keyword evidence="3" id="KW-1185">Reference proteome</keyword>
<reference evidence="2 3" key="1">
    <citation type="journal article" date="2015" name="Stand. Genomic Sci.">
        <title>High quality draft genome sequence of the moderately halophilic bacterium Pontibacillus yanchengensis Y32(T) and comparison among Pontibacillus genomes.</title>
        <authorList>
            <person name="Huang J."/>
            <person name="Qiao Z.X."/>
            <person name="Tang J.W."/>
            <person name="Wang G."/>
        </authorList>
    </citation>
    <scope>NUCLEOTIDE SEQUENCE [LARGE SCALE GENOMIC DNA]</scope>
    <source>
        <strain evidence="2 3">Y32</strain>
    </source>
</reference>
<dbReference type="RefSeq" id="WP_036815676.1">
    <property type="nucleotide sequence ID" value="NZ_AVBF01000003.1"/>
</dbReference>
<accession>A0A0A2TFR8</accession>
<dbReference type="InterPro" id="IPR004435">
    <property type="entry name" value="MobB_dom"/>
</dbReference>
<gene>
    <name evidence="2" type="ORF">N782_15660</name>
</gene>
<sequence length="178" mass="20307">MNRHPFVVWQIVGYKNSGKTTVVSGLIRELQQQGYRVGALKHHGHGGPPMIQDEDTDSGKHRHAGAIVSGVEGDGLFHFIAKKQHWSLEEMLHVYEVMDIDIVLLEGFKHATYPKTVILKDKQDLSLVEECSFIDSYLYWTHQPLIQLKKSEAAFPIYHSQSIQDVSKRIIERCEGNE</sequence>
<dbReference type="AlphaFoldDB" id="A0A0A2TFR8"/>
<feature type="domain" description="Molybdopterin-guanine dinucleotide biosynthesis protein B (MobB)" evidence="1">
    <location>
        <begin position="9"/>
        <end position="124"/>
    </location>
</feature>
<dbReference type="PANTHER" id="PTHR40072">
    <property type="entry name" value="MOLYBDOPTERIN-GUANINE DINUCLEOTIDE BIOSYNTHESIS ADAPTER PROTEIN-RELATED"/>
    <property type="match status" value="1"/>
</dbReference>
<dbReference type="GO" id="GO:0006777">
    <property type="term" value="P:Mo-molybdopterin cofactor biosynthetic process"/>
    <property type="evidence" value="ECO:0007669"/>
    <property type="project" value="InterPro"/>
</dbReference>
<dbReference type="InterPro" id="IPR052539">
    <property type="entry name" value="MGD_biosynthesis_adapter"/>
</dbReference>
<dbReference type="EMBL" id="AVBF01000003">
    <property type="protein sequence ID" value="KGP74374.1"/>
    <property type="molecule type" value="Genomic_DNA"/>
</dbReference>
<dbReference type="PANTHER" id="PTHR40072:SF1">
    <property type="entry name" value="MOLYBDOPTERIN-GUANINE DINUCLEOTIDE BIOSYNTHESIS ADAPTER PROTEIN"/>
    <property type="match status" value="1"/>
</dbReference>
<comment type="caution">
    <text evidence="2">The sequence shown here is derived from an EMBL/GenBank/DDBJ whole genome shotgun (WGS) entry which is preliminary data.</text>
</comment>
<evidence type="ECO:0000259" key="1">
    <source>
        <dbReference type="Pfam" id="PF03205"/>
    </source>
</evidence>
<name>A0A0A2TFR8_9BACI</name>
<dbReference type="Gene3D" id="3.40.50.300">
    <property type="entry name" value="P-loop containing nucleotide triphosphate hydrolases"/>
    <property type="match status" value="1"/>
</dbReference>
<dbReference type="OrthoDB" id="9786803at2"/>
<proteinExistence type="predicted"/>
<dbReference type="InterPro" id="IPR027417">
    <property type="entry name" value="P-loop_NTPase"/>
</dbReference>
<dbReference type="STRING" id="1385514.N782_15660"/>
<dbReference type="SUPFAM" id="SSF52540">
    <property type="entry name" value="P-loop containing nucleoside triphosphate hydrolases"/>
    <property type="match status" value="1"/>
</dbReference>
<dbReference type="GO" id="GO:0005525">
    <property type="term" value="F:GTP binding"/>
    <property type="evidence" value="ECO:0007669"/>
    <property type="project" value="InterPro"/>
</dbReference>
<dbReference type="Proteomes" id="UP000030147">
    <property type="component" value="Unassembled WGS sequence"/>
</dbReference>
<protein>
    <submittedName>
        <fullName evidence="2">Molybdopterin-guanine dinucleotide biosynthesis protein B</fullName>
    </submittedName>
</protein>
<dbReference type="eggNOG" id="COG1763">
    <property type="taxonomic scope" value="Bacteria"/>
</dbReference>
<dbReference type="Pfam" id="PF03205">
    <property type="entry name" value="MobB"/>
    <property type="match status" value="1"/>
</dbReference>
<evidence type="ECO:0000313" key="3">
    <source>
        <dbReference type="Proteomes" id="UP000030147"/>
    </source>
</evidence>
<dbReference type="NCBIfam" id="TIGR00176">
    <property type="entry name" value="mobB"/>
    <property type="match status" value="1"/>
</dbReference>
<evidence type="ECO:0000313" key="2">
    <source>
        <dbReference type="EMBL" id="KGP74374.1"/>
    </source>
</evidence>